<dbReference type="EMBL" id="JBHRSE010000032">
    <property type="protein sequence ID" value="MFC3023115.1"/>
    <property type="molecule type" value="Genomic_DNA"/>
</dbReference>
<dbReference type="InterPro" id="IPR027417">
    <property type="entry name" value="P-loop_NTPase"/>
</dbReference>
<evidence type="ECO:0000313" key="5">
    <source>
        <dbReference type="Proteomes" id="UP001595384"/>
    </source>
</evidence>
<feature type="domain" description="Protein CR006 P-loop" evidence="3">
    <location>
        <begin position="14"/>
        <end position="752"/>
    </location>
</feature>
<evidence type="ECO:0000256" key="1">
    <source>
        <dbReference type="SAM" id="Coils"/>
    </source>
</evidence>
<reference evidence="5" key="1">
    <citation type="journal article" date="2019" name="Int. J. Syst. Evol. Microbiol.">
        <title>The Global Catalogue of Microorganisms (GCM) 10K type strain sequencing project: providing services to taxonomists for standard genome sequencing and annotation.</title>
        <authorList>
            <consortium name="The Broad Institute Genomics Platform"/>
            <consortium name="The Broad Institute Genome Sequencing Center for Infectious Disease"/>
            <person name="Wu L."/>
            <person name="Ma J."/>
        </authorList>
    </citation>
    <scope>NUCLEOTIDE SEQUENCE [LARGE SCALE GENOMIC DNA]</scope>
    <source>
        <strain evidence="5">KCTC 62784</strain>
    </source>
</reference>
<organism evidence="4 5">
    <name type="scientific">Vibrio zhugei</name>
    <dbReference type="NCBI Taxonomy" id="2479546"/>
    <lineage>
        <taxon>Bacteria</taxon>
        <taxon>Pseudomonadati</taxon>
        <taxon>Pseudomonadota</taxon>
        <taxon>Gammaproteobacteria</taxon>
        <taxon>Vibrionales</taxon>
        <taxon>Vibrionaceae</taxon>
        <taxon>Vibrio</taxon>
    </lineage>
</organism>
<evidence type="ECO:0000256" key="2">
    <source>
        <dbReference type="SAM" id="MobiDB-lite"/>
    </source>
</evidence>
<dbReference type="Gene3D" id="3.40.50.300">
    <property type="entry name" value="P-loop containing nucleotide triphosphate hydrolases"/>
    <property type="match status" value="2"/>
</dbReference>
<dbReference type="RefSeq" id="WP_123016601.1">
    <property type="nucleotide sequence ID" value="NZ_AP024911.1"/>
</dbReference>
<feature type="region of interest" description="Disordered" evidence="2">
    <location>
        <begin position="128"/>
        <end position="148"/>
    </location>
</feature>
<gene>
    <name evidence="4" type="ORF">ACFODT_04665</name>
</gene>
<dbReference type="SUPFAM" id="SSF52540">
    <property type="entry name" value="P-loop containing nucleoside triphosphate hydrolases"/>
    <property type="match status" value="1"/>
</dbReference>
<name>A0ABV7C9H3_9VIBR</name>
<feature type="compositionally biased region" description="Basic and acidic residues" evidence="2">
    <location>
        <begin position="128"/>
        <end position="144"/>
    </location>
</feature>
<sequence length="772" mass="87765">MINGISKIKSLRSFGIYENHTNVGCDEFVRFNLIYGWNGSGKSTLSRLFRSIENKSLNSLSYETPSFDIEYSTDGTNVNTLTQANIETNPLNVRTFNNDFIQENIDWSGTVKSILLVDKQKISERKQLDQKKNELKQKREESKSATKTASDLEAEINKFLSDTAKSIKISLKVIGTDDRKYLNYNKTSLEKLITSDPTGVSDTDSVLSEEDIVHHTKSASPVEKPKISLSISPIQTDFFESDFNALKALMQKTAVNEVIDFLKENPDVQTWVSTGISLHEKHESNECHFCGSTLTESRLTSLNNHFSEAFKLLKEEIAQADKYCKSLPEIDLPAVDSFFEEFQAAYKKAIAPLDEIRRKVSDIVKGWEDCLVQKTNDPFDVSMVVVNVPQSLIDEYNNAVESINACVKEHNDKSGNFQAVTATHKQALELHYAAEKVIDFDYDMKKKALKAEQDKAKKVSDEITAINTEVVRLEAELSNESIAVDPFNDELAKFLGRTELKLEFDAKEKGYKISRNGTGKLANNLSEGEKTAIAFVYFVTKLKEHDNDIKETIVVVDDPVSSFDSNHLFHSYSFLKKHCENAKQLFVMTHNFSYFKLVRDWVLKKNKFPKGKDPIIKSRAYTIESTCDGVRKSKIVSAGGTLTEYNSEYHYLFSKLYSFKDKANLDLDEVYLCANLSRKLLESFLCFKLPKKRSNFRQLVDDGTRGYSDIKSEDVEKVYRFINKYSHNQEIELEDNADNLLGESPAILNTILDMVKTIDEHHYNEMEAVVTA</sequence>
<dbReference type="Proteomes" id="UP001595384">
    <property type="component" value="Unassembled WGS sequence"/>
</dbReference>
<keyword evidence="1" id="KW-0175">Coiled coil</keyword>
<proteinExistence type="predicted"/>
<feature type="coiled-coil region" evidence="1">
    <location>
        <begin position="449"/>
        <end position="476"/>
    </location>
</feature>
<comment type="caution">
    <text evidence="4">The sequence shown here is derived from an EMBL/GenBank/DDBJ whole genome shotgun (WGS) entry which is preliminary data.</text>
</comment>
<accession>A0ABV7C9H3</accession>
<dbReference type="InterPro" id="IPR026866">
    <property type="entry name" value="CR006_AAA"/>
</dbReference>
<evidence type="ECO:0000259" key="3">
    <source>
        <dbReference type="Pfam" id="PF13166"/>
    </source>
</evidence>
<evidence type="ECO:0000313" key="4">
    <source>
        <dbReference type="EMBL" id="MFC3023115.1"/>
    </source>
</evidence>
<keyword evidence="5" id="KW-1185">Reference proteome</keyword>
<protein>
    <submittedName>
        <fullName evidence="4">AAA family ATPase</fullName>
    </submittedName>
</protein>
<dbReference type="Pfam" id="PF13166">
    <property type="entry name" value="AAA_13"/>
    <property type="match status" value="1"/>
</dbReference>